<comment type="caution">
    <text evidence="1">The sequence shown here is derived from an EMBL/GenBank/DDBJ whole genome shotgun (WGS) entry which is preliminary data.</text>
</comment>
<dbReference type="EMBL" id="JAVAMP010000024">
    <property type="protein sequence ID" value="MDP5277106.1"/>
    <property type="molecule type" value="Genomic_DNA"/>
</dbReference>
<evidence type="ECO:0000313" key="1">
    <source>
        <dbReference type="EMBL" id="MDP5277106.1"/>
    </source>
</evidence>
<gene>
    <name evidence="1" type="ORF">Q5Y73_23705</name>
</gene>
<proteinExistence type="predicted"/>
<keyword evidence="2" id="KW-1185">Reference proteome</keyword>
<name>A0ABT9J661_9BACL</name>
<evidence type="ECO:0000313" key="2">
    <source>
        <dbReference type="Proteomes" id="UP001231941"/>
    </source>
</evidence>
<dbReference type="Proteomes" id="UP001231941">
    <property type="component" value="Unassembled WGS sequence"/>
</dbReference>
<sequence length="161" mass="17198">MGVFDESKCDCCVCPMQCVLEELVGETVEIQTAVSSIDTIITGIDNFIVSTTGGDIPVCQITQMNIQGPTGTIISSVLSALKPIRKSKGRCACCEDPMTNLLKFEIGNTFEIEFIGPDVSFTDEIIGVGEGIVLGFDPSEGGFLDIYSTCSITRVNPNTII</sequence>
<dbReference type="RefSeq" id="WP_305994407.1">
    <property type="nucleotide sequence ID" value="NZ_JAVAMP010000024.1"/>
</dbReference>
<organism evidence="1 2">
    <name type="scientific">Chengkuizengella axinellae</name>
    <dbReference type="NCBI Taxonomy" id="3064388"/>
    <lineage>
        <taxon>Bacteria</taxon>
        <taxon>Bacillati</taxon>
        <taxon>Bacillota</taxon>
        <taxon>Bacilli</taxon>
        <taxon>Bacillales</taxon>
        <taxon>Paenibacillaceae</taxon>
        <taxon>Chengkuizengella</taxon>
    </lineage>
</organism>
<protein>
    <submittedName>
        <fullName evidence="1">Uncharacterized protein</fullName>
    </submittedName>
</protein>
<accession>A0ABT9J661</accession>
<reference evidence="1 2" key="1">
    <citation type="submission" date="2023-08" db="EMBL/GenBank/DDBJ databases">
        <authorList>
            <person name="Park J.-S."/>
        </authorList>
    </citation>
    <scope>NUCLEOTIDE SEQUENCE [LARGE SCALE GENOMIC DNA]</scope>
    <source>
        <strain evidence="1 2">2205SS18-9</strain>
    </source>
</reference>